<dbReference type="Gene3D" id="1.10.8.850">
    <property type="entry name" value="Histone-lysine N methyltransferase , C-terminal domain-like"/>
    <property type="match status" value="1"/>
</dbReference>
<dbReference type="OMA" id="GREGWPF"/>
<reference evidence="3" key="2">
    <citation type="submission" date="2020-10" db="EMBL/GenBank/DDBJ databases">
        <authorList>
            <person name="Scholz U."/>
            <person name="Mascher M."/>
            <person name="Fiebig A."/>
        </authorList>
    </citation>
    <scope>NUCLEOTIDE SEQUENCE [LARGE SCALE GENOMIC DNA]</scope>
    <source>
        <strain evidence="3">cv. Morex</strain>
    </source>
</reference>
<accession>A0A8I6YJF4</accession>
<sequence length="188" mass="21401">MARLRRLPRAGEKRMDAAISHFHTMGYRSADVKRVVNKLLKDVYGKDGWPLLEDSCYHVVQEALFEMEEQEKLQQQQQQQQKKKKKNEDEDGDDEGEEAHLESQQEEMEEEASQQEAAMMDEPLELEEFLPIAMIVPPSEAVLAVELTEEVQPLLIDPPAPRAALPDPAATGTRHPRSPCYGYISDSE</sequence>
<proteinExistence type="predicted"/>
<evidence type="ECO:0000313" key="4">
    <source>
        <dbReference type="Proteomes" id="UP000011116"/>
    </source>
</evidence>
<dbReference type="InterPro" id="IPR043017">
    <property type="entry name" value="WIYLD_dom_sf"/>
</dbReference>
<organism evidence="3 4">
    <name type="scientific">Hordeum vulgare subsp. vulgare</name>
    <name type="common">Domesticated barley</name>
    <dbReference type="NCBI Taxonomy" id="112509"/>
    <lineage>
        <taxon>Eukaryota</taxon>
        <taxon>Viridiplantae</taxon>
        <taxon>Streptophyta</taxon>
        <taxon>Embryophyta</taxon>
        <taxon>Tracheophyta</taxon>
        <taxon>Spermatophyta</taxon>
        <taxon>Magnoliopsida</taxon>
        <taxon>Liliopsida</taxon>
        <taxon>Poales</taxon>
        <taxon>Poaceae</taxon>
        <taxon>BOP clade</taxon>
        <taxon>Pooideae</taxon>
        <taxon>Triticodae</taxon>
        <taxon>Triticeae</taxon>
        <taxon>Hordeinae</taxon>
        <taxon>Hordeum</taxon>
    </lineage>
</organism>
<dbReference type="InterPro" id="IPR018848">
    <property type="entry name" value="WIYLD_domain"/>
</dbReference>
<dbReference type="EnsemblPlants" id="HORVU.MOREX.r3.7HG0742710.1">
    <property type="protein sequence ID" value="HORVU.MOREX.r3.7HG0742710.1"/>
    <property type="gene ID" value="HORVU.MOREX.r3.7HG0742710"/>
</dbReference>
<dbReference type="RefSeq" id="XP_044960514.1">
    <property type="nucleotide sequence ID" value="XM_045104579.1"/>
</dbReference>
<protein>
    <recommendedName>
        <fullName evidence="2">WIYLD domain-containing protein</fullName>
    </recommendedName>
</protein>
<dbReference type="PANTHER" id="PTHR34271">
    <property type="entry name" value="NUCLEOLAR HISTONE METHYLTRANSFERASE-RELATED PROTEIN"/>
    <property type="match status" value="1"/>
</dbReference>
<feature type="compositionally biased region" description="Acidic residues" evidence="1">
    <location>
        <begin position="104"/>
        <end position="113"/>
    </location>
</feature>
<dbReference type="OrthoDB" id="1898570at2759"/>
<name>A0A8I6YJF4_HORVV</name>
<feature type="domain" description="WIYLD" evidence="2">
    <location>
        <begin position="9"/>
        <end position="70"/>
    </location>
</feature>
<feature type="region of interest" description="Disordered" evidence="1">
    <location>
        <begin position="157"/>
        <end position="188"/>
    </location>
</feature>
<evidence type="ECO:0000313" key="3">
    <source>
        <dbReference type="EnsemblPlants" id="HORVU.MOREX.r3.7HG0742710.1"/>
    </source>
</evidence>
<evidence type="ECO:0000259" key="2">
    <source>
        <dbReference type="Pfam" id="PF10440"/>
    </source>
</evidence>
<dbReference type="KEGG" id="hvg:123411614"/>
<dbReference type="GeneID" id="123411614"/>
<keyword evidence="4" id="KW-1185">Reference proteome</keyword>
<reference evidence="4" key="1">
    <citation type="journal article" date="2012" name="Nature">
        <title>A physical, genetic and functional sequence assembly of the barley genome.</title>
        <authorList>
            <consortium name="The International Barley Genome Sequencing Consortium"/>
            <person name="Mayer K.F."/>
            <person name="Waugh R."/>
            <person name="Brown J.W."/>
            <person name="Schulman A."/>
            <person name="Langridge P."/>
            <person name="Platzer M."/>
            <person name="Fincher G.B."/>
            <person name="Muehlbauer G.J."/>
            <person name="Sato K."/>
            <person name="Close T.J."/>
            <person name="Wise R.P."/>
            <person name="Stein N."/>
        </authorList>
    </citation>
    <scope>NUCLEOTIDE SEQUENCE [LARGE SCALE GENOMIC DNA]</scope>
    <source>
        <strain evidence="4">cv. Morex</strain>
    </source>
</reference>
<feature type="region of interest" description="Disordered" evidence="1">
    <location>
        <begin position="70"/>
        <end position="123"/>
    </location>
</feature>
<dbReference type="PANTHER" id="PTHR34271:SF16">
    <property type="entry name" value="WIYLD DOMAIN-CONTAINING PROTEIN"/>
    <property type="match status" value="1"/>
</dbReference>
<dbReference type="Proteomes" id="UP000011116">
    <property type="component" value="Chromosome 7H"/>
</dbReference>
<dbReference type="Pfam" id="PF10440">
    <property type="entry name" value="WIYLD"/>
    <property type="match status" value="1"/>
</dbReference>
<evidence type="ECO:0000256" key="1">
    <source>
        <dbReference type="SAM" id="MobiDB-lite"/>
    </source>
</evidence>
<gene>
    <name evidence="3" type="primary">LOC123411614</name>
</gene>
<dbReference type="SMR" id="A0A8I6YJF4"/>
<reference evidence="3" key="3">
    <citation type="submission" date="2022-01" db="UniProtKB">
        <authorList>
            <consortium name="EnsemblPlants"/>
        </authorList>
    </citation>
    <scope>IDENTIFICATION</scope>
    <source>
        <strain evidence="3">subsp. vulgare</strain>
    </source>
</reference>
<dbReference type="AlphaFoldDB" id="A0A8I6YJF4"/>
<dbReference type="Gramene" id="HORVU.MOREX.r3.7HG0742710.1">
    <property type="protein sequence ID" value="HORVU.MOREX.r3.7HG0742710.1"/>
    <property type="gene ID" value="HORVU.MOREX.r3.7HG0742710"/>
</dbReference>